<feature type="domain" description="Alcohol dehydrogenase-like N-terminal" evidence="7">
    <location>
        <begin position="34"/>
        <end position="145"/>
    </location>
</feature>
<keyword evidence="10" id="KW-1185">Reference proteome</keyword>
<gene>
    <name evidence="9" type="primary">gutB_4</name>
    <name evidence="8" type="synonym">gutB_1</name>
    <name evidence="9" type="ORF">NCTC13038_05235</name>
    <name evidence="8" type="ORF">NCTC9997_00816</name>
</gene>
<dbReference type="Proteomes" id="UP000332594">
    <property type="component" value="Unassembled WGS sequence"/>
</dbReference>
<dbReference type="PANTHER" id="PTHR43161">
    <property type="entry name" value="SORBITOL DEHYDROGENASE"/>
    <property type="match status" value="1"/>
</dbReference>
<accession>A0A485CNG6</accession>
<evidence type="ECO:0000256" key="1">
    <source>
        <dbReference type="ARBA" id="ARBA00001947"/>
    </source>
</evidence>
<dbReference type="InterPro" id="IPR011032">
    <property type="entry name" value="GroES-like_sf"/>
</dbReference>
<keyword evidence="4" id="KW-0862">Zinc</keyword>
<dbReference type="Gene3D" id="3.40.50.720">
    <property type="entry name" value="NAD(P)-binding Rossmann-like Domain"/>
    <property type="match status" value="1"/>
</dbReference>
<evidence type="ECO:0000256" key="5">
    <source>
        <dbReference type="ARBA" id="ARBA00023002"/>
    </source>
</evidence>
<dbReference type="InterPro" id="IPR036291">
    <property type="entry name" value="NAD(P)-bd_dom_sf"/>
</dbReference>
<dbReference type="Gene3D" id="3.90.180.10">
    <property type="entry name" value="Medium-chain alcohol dehydrogenases, catalytic domain"/>
    <property type="match status" value="1"/>
</dbReference>
<sequence length="340" mass="36291">MEFKTDIPQSQRALFLMAKKNLELRTTDVPQPQAGEVLLKIGSVGVCGSDKHFYFDGRCGSEIITEPMIMGHEFGGAIVAVGKGVSPHRVGQRVSVDPLVPCGRCQHCLQGNYNICPTQKFFGVPGTYGAMQQYLCVPSGNAHAISEAVSDGAAAMVETISVALAGVQKGRIGLGSRVLITGGGPVGLFAVQVAKTLGATEIVLAEPQEGRRKIAHELGAETLSDLAENDRQYDVLLECTGVQSVRHDACLSVLSGGRAIMIGVGEQVGGFPMSAVIEREVTVHGVMRYKFTWPAVIAALEAQRLNADILISRRLPLARAQEAWTLPVANEIKTMIDVND</sequence>
<dbReference type="EC" id="1.1.1.14" evidence="8 9"/>
<feature type="domain" description="Alcohol dehydrogenase-like C-terminal" evidence="6">
    <location>
        <begin position="185"/>
        <end position="300"/>
    </location>
</feature>
<comment type="cofactor">
    <cofactor evidence="1">
        <name>Zn(2+)</name>
        <dbReference type="ChEBI" id="CHEBI:29105"/>
    </cofactor>
</comment>
<proteinExistence type="inferred from homology"/>
<dbReference type="SUPFAM" id="SSF50129">
    <property type="entry name" value="GroES-like"/>
    <property type="match status" value="1"/>
</dbReference>
<dbReference type="InterPro" id="IPR013149">
    <property type="entry name" value="ADH-like_C"/>
</dbReference>
<evidence type="ECO:0000256" key="4">
    <source>
        <dbReference type="ARBA" id="ARBA00022833"/>
    </source>
</evidence>
<comment type="similarity">
    <text evidence="2">Belongs to the zinc-containing alcohol dehydrogenase family.</text>
</comment>
<evidence type="ECO:0000313" key="8">
    <source>
        <dbReference type="EMBL" id="VED46102.1"/>
    </source>
</evidence>
<evidence type="ECO:0000313" key="11">
    <source>
        <dbReference type="Proteomes" id="UP000332594"/>
    </source>
</evidence>
<dbReference type="SUPFAM" id="SSF51735">
    <property type="entry name" value="NAD(P)-binding Rossmann-fold domains"/>
    <property type="match status" value="1"/>
</dbReference>
<dbReference type="GO" id="GO:0003939">
    <property type="term" value="F:L-iditol 2-dehydrogenase (NAD+) activity"/>
    <property type="evidence" value="ECO:0007669"/>
    <property type="project" value="UniProtKB-EC"/>
</dbReference>
<name>A0A485CNG6_RAOTE</name>
<evidence type="ECO:0000313" key="9">
    <source>
        <dbReference type="EMBL" id="VFS86024.1"/>
    </source>
</evidence>
<dbReference type="Pfam" id="PF00107">
    <property type="entry name" value="ADH_zinc_N"/>
    <property type="match status" value="1"/>
</dbReference>
<evidence type="ECO:0000313" key="10">
    <source>
        <dbReference type="Proteomes" id="UP000267630"/>
    </source>
</evidence>
<dbReference type="GO" id="GO:0046872">
    <property type="term" value="F:metal ion binding"/>
    <property type="evidence" value="ECO:0007669"/>
    <property type="project" value="UniProtKB-KW"/>
</dbReference>
<dbReference type="Pfam" id="PF08240">
    <property type="entry name" value="ADH_N"/>
    <property type="match status" value="1"/>
</dbReference>
<evidence type="ECO:0000256" key="3">
    <source>
        <dbReference type="ARBA" id="ARBA00022723"/>
    </source>
</evidence>
<dbReference type="EMBL" id="CAADJG010000002">
    <property type="protein sequence ID" value="VFS86024.1"/>
    <property type="molecule type" value="Genomic_DNA"/>
</dbReference>
<dbReference type="EMBL" id="LR134253">
    <property type="protein sequence ID" value="VED46102.1"/>
    <property type="molecule type" value="Genomic_DNA"/>
</dbReference>
<evidence type="ECO:0000259" key="7">
    <source>
        <dbReference type="Pfam" id="PF08240"/>
    </source>
</evidence>
<dbReference type="Proteomes" id="UP000267630">
    <property type="component" value="Chromosome 3"/>
</dbReference>
<keyword evidence="3" id="KW-0479">Metal-binding</keyword>
<evidence type="ECO:0000259" key="6">
    <source>
        <dbReference type="Pfam" id="PF00107"/>
    </source>
</evidence>
<dbReference type="PANTHER" id="PTHR43161:SF9">
    <property type="entry name" value="SORBITOL DEHYDROGENASE"/>
    <property type="match status" value="1"/>
</dbReference>
<keyword evidence="5 9" id="KW-0560">Oxidoreductase</keyword>
<dbReference type="InterPro" id="IPR013154">
    <property type="entry name" value="ADH-like_N"/>
</dbReference>
<dbReference type="AlphaFoldDB" id="A0A485CNG6"/>
<evidence type="ECO:0000256" key="2">
    <source>
        <dbReference type="ARBA" id="ARBA00008072"/>
    </source>
</evidence>
<dbReference type="RefSeq" id="WP_134527905.1">
    <property type="nucleotide sequence ID" value="NZ_BJNO01000015.1"/>
</dbReference>
<protein>
    <submittedName>
        <fullName evidence="8">Alcohol dehydrogenase GroES domain-containing protein</fullName>
        <ecNumber evidence="8 9">1.1.1.14</ecNumber>
    </submittedName>
    <submittedName>
        <fullName evidence="9">Sorbitol dehydrogenase</fullName>
    </submittedName>
</protein>
<reference evidence="9 11" key="1">
    <citation type="submission" date="2019-03" db="EMBL/GenBank/DDBJ databases">
        <authorList>
            <consortium name="Pathogen Informatics"/>
        </authorList>
    </citation>
    <scope>NUCLEOTIDE SEQUENCE [LARGE SCALE GENOMIC DNA]</scope>
    <source>
        <strain evidence="9 11">NCTC13038</strain>
        <strain evidence="8 10">NCTC9997</strain>
    </source>
</reference>
<organism evidence="9 11">
    <name type="scientific">Raoultella terrigena</name>
    <name type="common">Klebsiella terrigena</name>
    <dbReference type="NCBI Taxonomy" id="577"/>
    <lineage>
        <taxon>Bacteria</taxon>
        <taxon>Pseudomonadati</taxon>
        <taxon>Pseudomonadota</taxon>
        <taxon>Gammaproteobacteria</taxon>
        <taxon>Enterobacterales</taxon>
        <taxon>Enterobacteriaceae</taxon>
        <taxon>Klebsiella/Raoultella group</taxon>
        <taxon>Raoultella</taxon>
    </lineage>
</organism>